<dbReference type="AlphaFoldDB" id="A0A370N266"/>
<sequence length="321" mass="35107">MASAAVYRNRPLTRWWPLRAAAVFPLVRRPHAPTHAPSSPPLEVPNKKHLRIPNTMSSFPRRTPTARLARTGPRIVATILSAGTLLACHSALATLPFVTDDAEPVEKGHFEINAGATGTVRQDEHSGALPAVEINYGATENLEVSANLGMSFMHLSGEKLHYGFSDMELGVKYRFITEDDKGIRPQVAFSPSVTLPTGNDHLGLGDGHSHVLLPLWVQKTIGDWTTFGGGGYVVNRHGNEKGYWIAGWAAVRKINEQLELGGEVFYTSAATAADPSSLAFNLGGQYNLTDRDRLLFSVGRGLTNVKQTNQFSYYLGYQRDL</sequence>
<organism evidence="2 3">
    <name type="scientific">Paraburkholderia lacunae</name>
    <dbReference type="NCBI Taxonomy" id="2211104"/>
    <lineage>
        <taxon>Bacteria</taxon>
        <taxon>Pseudomonadati</taxon>
        <taxon>Pseudomonadota</taxon>
        <taxon>Betaproteobacteria</taxon>
        <taxon>Burkholderiales</taxon>
        <taxon>Burkholderiaceae</taxon>
        <taxon>Paraburkholderia</taxon>
    </lineage>
</organism>
<dbReference type="OrthoDB" id="110323at2"/>
<comment type="caution">
    <text evidence="2">The sequence shown here is derived from an EMBL/GenBank/DDBJ whole genome shotgun (WGS) entry which is preliminary data.</text>
</comment>
<dbReference type="Pfam" id="PF13557">
    <property type="entry name" value="Phenol_MetA_deg"/>
    <property type="match status" value="1"/>
</dbReference>
<name>A0A370N266_9BURK</name>
<gene>
    <name evidence="2" type="ORF">DLM46_26505</name>
</gene>
<feature type="region of interest" description="Disordered" evidence="1">
    <location>
        <begin position="32"/>
        <end position="62"/>
    </location>
</feature>
<dbReference type="EMBL" id="QHKS01000020">
    <property type="protein sequence ID" value="RDJ99722.1"/>
    <property type="molecule type" value="Genomic_DNA"/>
</dbReference>
<keyword evidence="3" id="KW-1185">Reference proteome</keyword>
<accession>A0A370N266</accession>
<dbReference type="InterPro" id="IPR025737">
    <property type="entry name" value="FApF"/>
</dbReference>
<reference evidence="3" key="1">
    <citation type="submission" date="2018-05" db="EMBL/GenBank/DDBJ databases">
        <authorList>
            <person name="Feng T."/>
        </authorList>
    </citation>
    <scope>NUCLEOTIDE SEQUENCE [LARGE SCALE GENOMIC DNA]</scope>
    <source>
        <strain evidence="3">S27</strain>
    </source>
</reference>
<evidence type="ECO:0000313" key="2">
    <source>
        <dbReference type="EMBL" id="RDJ99722.1"/>
    </source>
</evidence>
<proteinExistence type="predicted"/>
<evidence type="ECO:0000313" key="3">
    <source>
        <dbReference type="Proteomes" id="UP000254875"/>
    </source>
</evidence>
<evidence type="ECO:0008006" key="4">
    <source>
        <dbReference type="Google" id="ProtNLM"/>
    </source>
</evidence>
<protein>
    <recommendedName>
        <fullName evidence="4">Transporter</fullName>
    </recommendedName>
</protein>
<evidence type="ECO:0000256" key="1">
    <source>
        <dbReference type="SAM" id="MobiDB-lite"/>
    </source>
</evidence>
<dbReference type="Proteomes" id="UP000254875">
    <property type="component" value="Unassembled WGS sequence"/>
</dbReference>